<dbReference type="Pfam" id="PF14534">
    <property type="entry name" value="DUF4440"/>
    <property type="match status" value="1"/>
</dbReference>
<keyword evidence="4" id="KW-1185">Reference proteome</keyword>
<dbReference type="InterPro" id="IPR027843">
    <property type="entry name" value="DUF4440"/>
</dbReference>
<dbReference type="EMBL" id="AYSA01000053">
    <property type="protein sequence ID" value="ESZ98094.1"/>
    <property type="molecule type" value="Genomic_DNA"/>
</dbReference>
<comment type="caution">
    <text evidence="3">The sequence shown here is derived from an EMBL/GenBank/DDBJ whole genome shotgun (WGS) entry which is preliminary data.</text>
</comment>
<feature type="compositionally biased region" description="Low complexity" evidence="1">
    <location>
        <begin position="23"/>
        <end position="66"/>
    </location>
</feature>
<evidence type="ECO:0000259" key="2">
    <source>
        <dbReference type="Pfam" id="PF14534"/>
    </source>
</evidence>
<evidence type="ECO:0000313" key="4">
    <source>
        <dbReference type="Proteomes" id="UP000019487"/>
    </source>
</evidence>
<dbReference type="AlphaFoldDB" id="W9CU32"/>
<dbReference type="Proteomes" id="UP000019487">
    <property type="component" value="Unassembled WGS sequence"/>
</dbReference>
<evidence type="ECO:0000313" key="3">
    <source>
        <dbReference type="EMBL" id="ESZ98094.1"/>
    </source>
</evidence>
<proteinExistence type="predicted"/>
<protein>
    <recommendedName>
        <fullName evidence="2">DUF4440 domain-containing protein</fullName>
    </recommendedName>
</protein>
<dbReference type="OrthoDB" id="2865667at2759"/>
<dbReference type="HOGENOM" id="CLU_1288727_0_0_1"/>
<organism evidence="3 4">
    <name type="scientific">Sclerotinia borealis (strain F-4128)</name>
    <dbReference type="NCBI Taxonomy" id="1432307"/>
    <lineage>
        <taxon>Eukaryota</taxon>
        <taxon>Fungi</taxon>
        <taxon>Dikarya</taxon>
        <taxon>Ascomycota</taxon>
        <taxon>Pezizomycotina</taxon>
        <taxon>Leotiomycetes</taxon>
        <taxon>Helotiales</taxon>
        <taxon>Sclerotiniaceae</taxon>
        <taxon>Sclerotinia</taxon>
    </lineage>
</organism>
<feature type="compositionally biased region" description="Basic residues" evidence="1">
    <location>
        <begin position="13"/>
        <end position="22"/>
    </location>
</feature>
<name>W9CU32_SCLBF</name>
<dbReference type="SUPFAM" id="SSF81995">
    <property type="entry name" value="beta-sandwich domain of Sec23/24"/>
    <property type="match status" value="1"/>
</dbReference>
<gene>
    <name evidence="3" type="ORF">SBOR_1473</name>
</gene>
<accession>W9CU32</accession>
<reference evidence="3 4" key="1">
    <citation type="journal article" date="2014" name="Genome Announc.">
        <title>Draft genome sequence of Sclerotinia borealis, a psychrophilic plant pathogenic fungus.</title>
        <authorList>
            <person name="Mardanov A.V."/>
            <person name="Beletsky A.V."/>
            <person name="Kadnikov V.V."/>
            <person name="Ignatov A.N."/>
            <person name="Ravin N.V."/>
        </authorList>
    </citation>
    <scope>NUCLEOTIDE SEQUENCE [LARGE SCALE GENOMIC DNA]</scope>
    <source>
        <strain evidence="4">F-4157</strain>
    </source>
</reference>
<feature type="domain" description="DUF4440" evidence="2">
    <location>
        <begin position="121"/>
        <end position="219"/>
    </location>
</feature>
<feature type="region of interest" description="Disordered" evidence="1">
    <location>
        <begin position="1"/>
        <end position="98"/>
    </location>
</feature>
<evidence type="ECO:0000256" key="1">
    <source>
        <dbReference type="SAM" id="MobiDB-lite"/>
    </source>
</evidence>
<sequence length="228" mass="26062">MSFILEPSSKAYRERKSKRHHSQSQLQPQDQQLQSQAQPQPQPQSQTPPQNNQQNMSMQQQQNGGQLAHNFQPEFPQAKQPETSKPRYKGGNYGPGTISQRIEKAMTELEHQTWRCRLDKPSGLLEYIDPKAVFASPEYGILTNDSEPTLKETLEDDDMRTWNSYEIKDMKIVEVSMMAATVVYDVTASITDERGGQKGVYKAYCTSCWKQEASAEWKLCTYTEAPHP</sequence>